<feature type="compositionally biased region" description="Basic and acidic residues" evidence="1">
    <location>
        <begin position="254"/>
        <end position="266"/>
    </location>
</feature>
<sequence>MSSDSKTVPWVAFVAGAAVSIGANVLHATNGPGPMDAGRVAAAAWAPVALLLVAEMVTRSRQRGSRWIVALRWVGTAIVAGVAAVVSYGHMRDLLISYGEDPLVAYLLPLSVDGLVLVASIAIAGGSEQRQDDGRAAAGPAVVEPAEPESTVTAAAVEQAAEPAPEPAPATALTVGLDEATERVIPVAAAADPAAARRRQRRQSRRQEPARLSAEEAAARAAELIAAADSAGREITGSEIGAECQRSQSWGRTVLREHRQNQRPDPAEVDGSAAELPLVGANR</sequence>
<dbReference type="EMBL" id="JACCCC010000001">
    <property type="protein sequence ID" value="NYE50250.1"/>
    <property type="molecule type" value="Genomic_DNA"/>
</dbReference>
<feature type="region of interest" description="Disordered" evidence="1">
    <location>
        <begin position="237"/>
        <end position="283"/>
    </location>
</feature>
<evidence type="ECO:0000256" key="2">
    <source>
        <dbReference type="SAM" id="Phobius"/>
    </source>
</evidence>
<gene>
    <name evidence="3" type="ORF">HDA32_005370</name>
</gene>
<dbReference type="Proteomes" id="UP000589036">
    <property type="component" value="Unassembled WGS sequence"/>
</dbReference>
<accession>A0A852U8J9</accession>
<feature type="transmembrane region" description="Helical" evidence="2">
    <location>
        <begin position="7"/>
        <end position="28"/>
    </location>
</feature>
<feature type="transmembrane region" description="Helical" evidence="2">
    <location>
        <begin position="103"/>
        <end position="125"/>
    </location>
</feature>
<dbReference type="RefSeq" id="WP_179645760.1">
    <property type="nucleotide sequence ID" value="NZ_BAAAYY010000014.1"/>
</dbReference>
<dbReference type="InterPro" id="IPR021235">
    <property type="entry name" value="DUF2637"/>
</dbReference>
<keyword evidence="4" id="KW-1185">Reference proteome</keyword>
<feature type="transmembrane region" description="Helical" evidence="2">
    <location>
        <begin position="40"/>
        <end position="58"/>
    </location>
</feature>
<comment type="caution">
    <text evidence="3">The sequence shown here is derived from an EMBL/GenBank/DDBJ whole genome shotgun (WGS) entry which is preliminary data.</text>
</comment>
<dbReference type="AlphaFoldDB" id="A0A852U8J9"/>
<evidence type="ECO:0008006" key="5">
    <source>
        <dbReference type="Google" id="ProtNLM"/>
    </source>
</evidence>
<keyword evidence="2" id="KW-0472">Membrane</keyword>
<keyword evidence="2" id="KW-1133">Transmembrane helix</keyword>
<proteinExistence type="predicted"/>
<protein>
    <recommendedName>
        <fullName evidence="5">DUF2637 domain-containing protein</fullName>
    </recommendedName>
</protein>
<organism evidence="3 4">
    <name type="scientific">Spinactinospora alkalitolerans</name>
    <dbReference type="NCBI Taxonomy" id="687207"/>
    <lineage>
        <taxon>Bacteria</taxon>
        <taxon>Bacillati</taxon>
        <taxon>Actinomycetota</taxon>
        <taxon>Actinomycetes</taxon>
        <taxon>Streptosporangiales</taxon>
        <taxon>Nocardiopsidaceae</taxon>
        <taxon>Spinactinospora</taxon>
    </lineage>
</organism>
<feature type="transmembrane region" description="Helical" evidence="2">
    <location>
        <begin position="70"/>
        <end position="91"/>
    </location>
</feature>
<reference evidence="3 4" key="1">
    <citation type="submission" date="2020-07" db="EMBL/GenBank/DDBJ databases">
        <title>Sequencing the genomes of 1000 actinobacteria strains.</title>
        <authorList>
            <person name="Klenk H.-P."/>
        </authorList>
    </citation>
    <scope>NUCLEOTIDE SEQUENCE [LARGE SCALE GENOMIC DNA]</scope>
    <source>
        <strain evidence="3 4">CXB654</strain>
    </source>
</reference>
<name>A0A852U8J9_9ACTN</name>
<evidence type="ECO:0000313" key="3">
    <source>
        <dbReference type="EMBL" id="NYE50250.1"/>
    </source>
</evidence>
<evidence type="ECO:0000256" key="1">
    <source>
        <dbReference type="SAM" id="MobiDB-lite"/>
    </source>
</evidence>
<feature type="region of interest" description="Disordered" evidence="1">
    <location>
        <begin position="188"/>
        <end position="215"/>
    </location>
</feature>
<evidence type="ECO:0000313" key="4">
    <source>
        <dbReference type="Proteomes" id="UP000589036"/>
    </source>
</evidence>
<feature type="compositionally biased region" description="Basic and acidic residues" evidence="1">
    <location>
        <begin position="205"/>
        <end position="215"/>
    </location>
</feature>
<keyword evidence="2" id="KW-0812">Transmembrane</keyword>
<dbReference type="Pfam" id="PF10935">
    <property type="entry name" value="DUF2637"/>
    <property type="match status" value="1"/>
</dbReference>